<dbReference type="PANTHER" id="PTHR23028">
    <property type="entry name" value="ACETYLTRANSFERASE"/>
    <property type="match status" value="1"/>
</dbReference>
<sequence>MKLRHRENVLTLRREFEMTITQAGDRKTFETLNGMRGIAALAVATMHIQWFLGPLHPAIVSVVVDFFFVLSGFVIAYSYEAELVNGYPRRSFLLARLIRLYPLFFLGLLLGAISKAIFEFPDNPVVYWGNVGFNLFMLPYPLPYPQQYDDLYPLNYPAWSIFYEGIAYILFALLIRRLTDRWLVCVILAGLAALIYTGIVEGTLDRGTWRPSVIGGLARVTFSFFAGVALHRLWLRRPTKWALHPVLLFALLIVPLLWRPDAVAVWGWLYELLVIAVWMPMMVWLGAGSTAKGRWHKICAVLGVVSYPLYILHATVYPYVFHYNDPDSPVFFEQHAPWPALSVILLLCLASWLLAVYVDLPFRRRLIRALLPQRSPQPAKNENAMEGDPEIRS</sequence>
<evidence type="ECO:0000313" key="3">
    <source>
        <dbReference type="EMBL" id="QPC99629.1"/>
    </source>
</evidence>
<dbReference type="AlphaFoldDB" id="A0A7S8F5K1"/>
<dbReference type="Pfam" id="PF01757">
    <property type="entry name" value="Acyl_transf_3"/>
    <property type="match status" value="1"/>
</dbReference>
<feature type="transmembrane region" description="Helical" evidence="1">
    <location>
        <begin position="58"/>
        <end position="79"/>
    </location>
</feature>
<keyword evidence="3" id="KW-0808">Transferase</keyword>
<dbReference type="InterPro" id="IPR002656">
    <property type="entry name" value="Acyl_transf_3_dom"/>
</dbReference>
<dbReference type="KEGG" id="qso:IRL76_03405"/>
<accession>A0A7S8F5K1</accession>
<keyword evidence="4" id="KW-1185">Reference proteome</keyword>
<feature type="transmembrane region" description="Helical" evidence="1">
    <location>
        <begin position="241"/>
        <end position="258"/>
    </location>
</feature>
<feature type="domain" description="Acyltransferase 3" evidence="2">
    <location>
        <begin position="32"/>
        <end position="355"/>
    </location>
</feature>
<dbReference type="Proteomes" id="UP000594459">
    <property type="component" value="Chromosome"/>
</dbReference>
<evidence type="ECO:0000259" key="2">
    <source>
        <dbReference type="Pfam" id="PF01757"/>
    </source>
</evidence>
<organism evidence="3 4">
    <name type="scientific">Qipengyuania soli</name>
    <dbReference type="NCBI Taxonomy" id="2782568"/>
    <lineage>
        <taxon>Bacteria</taxon>
        <taxon>Pseudomonadati</taxon>
        <taxon>Pseudomonadota</taxon>
        <taxon>Alphaproteobacteria</taxon>
        <taxon>Sphingomonadales</taxon>
        <taxon>Erythrobacteraceae</taxon>
        <taxon>Qipengyuania</taxon>
    </lineage>
</organism>
<evidence type="ECO:0000313" key="4">
    <source>
        <dbReference type="Proteomes" id="UP000594459"/>
    </source>
</evidence>
<reference evidence="3 4" key="1">
    <citation type="submission" date="2020-11" db="EMBL/GenBank/DDBJ databases">
        <title>The genome sequence of Erythrobacter sp. 6D36.</title>
        <authorList>
            <person name="Liu Y."/>
        </authorList>
    </citation>
    <scope>NUCLEOTIDE SEQUENCE [LARGE SCALE GENOMIC DNA]</scope>
    <source>
        <strain evidence="3 4">6D36</strain>
    </source>
</reference>
<dbReference type="GO" id="GO:0016747">
    <property type="term" value="F:acyltransferase activity, transferring groups other than amino-acyl groups"/>
    <property type="evidence" value="ECO:0007669"/>
    <property type="project" value="InterPro"/>
</dbReference>
<gene>
    <name evidence="3" type="ORF">IRL76_03405</name>
</gene>
<feature type="transmembrane region" description="Helical" evidence="1">
    <location>
        <begin position="264"/>
        <end position="286"/>
    </location>
</feature>
<feature type="transmembrane region" description="Helical" evidence="1">
    <location>
        <begin position="182"/>
        <end position="200"/>
    </location>
</feature>
<feature type="transmembrane region" description="Helical" evidence="1">
    <location>
        <begin position="34"/>
        <end position="52"/>
    </location>
</feature>
<dbReference type="EMBL" id="CP064654">
    <property type="protein sequence ID" value="QPC99629.1"/>
    <property type="molecule type" value="Genomic_DNA"/>
</dbReference>
<name>A0A7S8F5K1_9SPHN</name>
<feature type="transmembrane region" description="Helical" evidence="1">
    <location>
        <begin position="100"/>
        <end position="118"/>
    </location>
</feature>
<keyword evidence="1" id="KW-0472">Membrane</keyword>
<feature type="transmembrane region" description="Helical" evidence="1">
    <location>
        <begin position="156"/>
        <end position="175"/>
    </location>
</feature>
<dbReference type="RefSeq" id="WP_200983181.1">
    <property type="nucleotide sequence ID" value="NZ_CP064654.1"/>
</dbReference>
<proteinExistence type="predicted"/>
<protein>
    <submittedName>
        <fullName evidence="3">Acyltransferase</fullName>
    </submittedName>
</protein>
<evidence type="ECO:0000256" key="1">
    <source>
        <dbReference type="SAM" id="Phobius"/>
    </source>
</evidence>
<dbReference type="PANTHER" id="PTHR23028:SF134">
    <property type="entry name" value="PUTATIVE (AFU_ORTHOLOGUE AFUA_4G08520)-RELATED"/>
    <property type="match status" value="1"/>
</dbReference>
<feature type="transmembrane region" description="Helical" evidence="1">
    <location>
        <begin position="298"/>
        <end position="320"/>
    </location>
</feature>
<keyword evidence="1" id="KW-1133">Transmembrane helix</keyword>
<feature type="transmembrane region" description="Helical" evidence="1">
    <location>
        <begin position="212"/>
        <end position="234"/>
    </location>
</feature>
<feature type="transmembrane region" description="Helical" evidence="1">
    <location>
        <begin position="340"/>
        <end position="358"/>
    </location>
</feature>
<keyword evidence="3" id="KW-0012">Acyltransferase</keyword>
<dbReference type="InterPro" id="IPR050879">
    <property type="entry name" value="Acyltransferase_3"/>
</dbReference>
<keyword evidence="1" id="KW-0812">Transmembrane</keyword>